<comment type="caution">
    <text evidence="6">Lacks conserved residue(s) required for the propagation of feature annotation.</text>
</comment>
<dbReference type="CDD" id="cd02440">
    <property type="entry name" value="AdoMet_MTases"/>
    <property type="match status" value="1"/>
</dbReference>
<keyword evidence="6" id="KW-0496">Mitochondrion</keyword>
<evidence type="ECO:0000313" key="8">
    <source>
        <dbReference type="RefSeq" id="XP_034237352.1"/>
    </source>
</evidence>
<dbReference type="FunFam" id="3.40.50.150:FF:000064">
    <property type="entry name" value="2-methoxy-6-polyprenyl-1,4-benzoquinol methylase, mitochondrial"/>
    <property type="match status" value="1"/>
</dbReference>
<dbReference type="GO" id="GO:0008425">
    <property type="term" value="F:2-methoxy-6-polyprenyl-1,4-benzoquinol methyltransferase activity"/>
    <property type="evidence" value="ECO:0007669"/>
    <property type="project" value="UniProtKB-UniRule"/>
</dbReference>
<dbReference type="AlphaFoldDB" id="A0A6P8YTF8"/>
<keyword evidence="2 6" id="KW-0808">Transferase</keyword>
<feature type="binding site" evidence="6">
    <location>
        <position position="111"/>
    </location>
    <ligand>
        <name>S-adenosyl-L-methionine</name>
        <dbReference type="ChEBI" id="CHEBI:59789"/>
    </ligand>
</feature>
<dbReference type="KEGG" id="tpal:117642860"/>
<dbReference type="Proteomes" id="UP000515158">
    <property type="component" value="Unplaced"/>
</dbReference>
<keyword evidence="6" id="KW-0999">Mitochondrion inner membrane</keyword>
<keyword evidence="4 6" id="KW-0949">S-adenosyl-L-methionine</keyword>
<dbReference type="PROSITE" id="PS01184">
    <property type="entry name" value="UBIE_2"/>
    <property type="match status" value="1"/>
</dbReference>
<dbReference type="PROSITE" id="PS51608">
    <property type="entry name" value="SAM_MT_UBIE"/>
    <property type="match status" value="1"/>
</dbReference>
<dbReference type="InterPro" id="IPR023576">
    <property type="entry name" value="UbiE/COQ5_MeTrFase_CS"/>
</dbReference>
<dbReference type="SUPFAM" id="SSF53335">
    <property type="entry name" value="S-adenosyl-L-methionine-dependent methyltransferases"/>
    <property type="match status" value="1"/>
</dbReference>
<comment type="subcellular location">
    <subcellularLocation>
        <location evidence="6">Mitochondrion inner membrane</location>
        <topology evidence="6">Peripheral membrane protein</topology>
        <orientation evidence="6">Matrix side</orientation>
    </subcellularLocation>
</comment>
<keyword evidence="7" id="KW-1185">Reference proteome</keyword>
<gene>
    <name evidence="8" type="primary">LOC117642860</name>
    <name evidence="6" type="synonym">coq5</name>
</gene>
<proteinExistence type="inferred from homology"/>
<evidence type="ECO:0000256" key="3">
    <source>
        <dbReference type="ARBA" id="ARBA00022688"/>
    </source>
</evidence>
<dbReference type="UniPathway" id="UPA00232"/>
<keyword evidence="6" id="KW-0472">Membrane</keyword>
<dbReference type="CTD" id="84274"/>
<dbReference type="InterPro" id="IPR029063">
    <property type="entry name" value="SAM-dependent_MTases_sf"/>
</dbReference>
<keyword evidence="3 6" id="KW-0831">Ubiquinone biosynthesis</keyword>
<evidence type="ECO:0000256" key="4">
    <source>
        <dbReference type="ARBA" id="ARBA00022691"/>
    </source>
</evidence>
<name>A0A6P8YTF8_THRPL</name>
<comment type="similarity">
    <text evidence="6">Belongs to the class I-like SAM-binding methyltransferase superfamily. MenG/UbiE family.</text>
</comment>
<comment type="pathway">
    <text evidence="6">Cofactor biosynthesis; ubiquinone biosynthesis.</text>
</comment>
<dbReference type="RefSeq" id="XP_034237352.1">
    <property type="nucleotide sequence ID" value="XM_034381461.1"/>
</dbReference>
<dbReference type="OrthoDB" id="6329284at2759"/>
<comment type="subunit">
    <text evidence="5">Component of a multi-subunit COQ enzyme complex, composed of at least COQ3, COQ4, COQ5, COQ6, COQ7 and COQ9. Interacts with PYURF; the interaction is direct, stabilizes COQ5 protein and associates PYURF with COQ enzyme complex.</text>
</comment>
<comment type="catalytic activity">
    <reaction evidence="6">
        <text>a 2-methoxy-6-(all-trans-polyprenyl)benzene-1,4-diol + S-adenosyl-L-methionine = a 5-methoxy-2-methyl-3-(all-trans-polyprenyl)benzene-1,4-diol + S-adenosyl-L-homocysteine + H(+)</text>
        <dbReference type="Rhea" id="RHEA:28286"/>
        <dbReference type="Rhea" id="RHEA-COMP:10858"/>
        <dbReference type="Rhea" id="RHEA-COMP:10859"/>
        <dbReference type="ChEBI" id="CHEBI:15378"/>
        <dbReference type="ChEBI" id="CHEBI:57856"/>
        <dbReference type="ChEBI" id="CHEBI:59789"/>
        <dbReference type="ChEBI" id="CHEBI:84166"/>
        <dbReference type="ChEBI" id="CHEBI:84167"/>
        <dbReference type="EC" id="2.1.1.201"/>
    </reaction>
</comment>
<organism evidence="8">
    <name type="scientific">Thrips palmi</name>
    <name type="common">Melon thrips</name>
    <dbReference type="NCBI Taxonomy" id="161013"/>
    <lineage>
        <taxon>Eukaryota</taxon>
        <taxon>Metazoa</taxon>
        <taxon>Ecdysozoa</taxon>
        <taxon>Arthropoda</taxon>
        <taxon>Hexapoda</taxon>
        <taxon>Insecta</taxon>
        <taxon>Pterygota</taxon>
        <taxon>Neoptera</taxon>
        <taxon>Paraneoptera</taxon>
        <taxon>Thysanoptera</taxon>
        <taxon>Terebrantia</taxon>
        <taxon>Thripoidea</taxon>
        <taxon>Thripidae</taxon>
        <taxon>Thrips</taxon>
    </lineage>
</organism>
<evidence type="ECO:0000313" key="7">
    <source>
        <dbReference type="Proteomes" id="UP000515158"/>
    </source>
</evidence>
<dbReference type="PROSITE" id="PS01183">
    <property type="entry name" value="UBIE_1"/>
    <property type="match status" value="1"/>
</dbReference>
<feature type="binding site" evidence="6">
    <location>
        <begin position="177"/>
        <end position="178"/>
    </location>
    <ligand>
        <name>S-adenosyl-L-methionine</name>
        <dbReference type="ChEBI" id="CHEBI:59789"/>
    </ligand>
</feature>
<reference evidence="8" key="1">
    <citation type="submission" date="2025-08" db="UniProtKB">
        <authorList>
            <consortium name="RefSeq"/>
        </authorList>
    </citation>
    <scope>IDENTIFICATION</scope>
    <source>
        <tissue evidence="8">Total insect</tissue>
    </source>
</reference>
<dbReference type="PANTHER" id="PTHR43591:SF24">
    <property type="entry name" value="2-METHOXY-6-POLYPRENYL-1,4-BENZOQUINOL METHYLASE, MITOCHONDRIAL"/>
    <property type="match status" value="1"/>
</dbReference>
<dbReference type="Gene3D" id="3.40.50.150">
    <property type="entry name" value="Vaccinia Virus protein VP39"/>
    <property type="match status" value="1"/>
</dbReference>
<keyword evidence="1 6" id="KW-0489">Methyltransferase</keyword>
<evidence type="ECO:0000256" key="1">
    <source>
        <dbReference type="ARBA" id="ARBA00022603"/>
    </source>
</evidence>
<accession>A0A6P8YTF8</accession>
<dbReference type="GO" id="GO:0032259">
    <property type="term" value="P:methylation"/>
    <property type="evidence" value="ECO:0007669"/>
    <property type="project" value="UniProtKB-KW"/>
</dbReference>
<dbReference type="FunCoup" id="A0A6P8YTF8">
    <property type="interactions" value="1396"/>
</dbReference>
<comment type="function">
    <text evidence="6">Methyltransferase required for the conversion of 2-polyprenyl-6-methoxy-1,4-benzoquinol (DDMQH2) to 2-polyprenyl-3-methyl-6-methoxy-1,4-benzoquinol (DMQH2).</text>
</comment>
<feature type="binding site" evidence="6">
    <location>
        <position position="142"/>
    </location>
    <ligand>
        <name>S-adenosyl-L-methionine</name>
        <dbReference type="ChEBI" id="CHEBI:59789"/>
    </ligand>
</feature>
<protein>
    <recommendedName>
        <fullName evidence="6">2-methoxy-6-polyprenyl-1,4-benzoquinol methylase, mitochondrial</fullName>
        <ecNumber evidence="6">2.1.1.201</ecNumber>
    </recommendedName>
    <alternativeName>
        <fullName evidence="6">Ubiquinone biosynthesis methyltransferase COQ5</fullName>
    </alternativeName>
</protein>
<dbReference type="InParanoid" id="A0A6P8YTF8"/>
<dbReference type="EC" id="2.1.1.201" evidence="6"/>
<dbReference type="InterPro" id="IPR004033">
    <property type="entry name" value="UbiE/COQ5_MeTrFase"/>
</dbReference>
<dbReference type="HAMAP" id="MF_01813">
    <property type="entry name" value="MenG_UbiE_methyltr"/>
    <property type="match status" value="1"/>
</dbReference>
<dbReference type="GO" id="GO:0031314">
    <property type="term" value="C:extrinsic component of mitochondrial inner membrane"/>
    <property type="evidence" value="ECO:0007669"/>
    <property type="project" value="UniProtKB-UniRule"/>
</dbReference>
<sequence>MAPALRRINSLFLTLELCSRRNLSVAVSLRVASKGEKASQYAQGETHFGFETVKEEEKSSKVHKVFEEVAHNYDKMNDCMSFGIHRIWKDIFMQRLSPVYGTRLLDVGGGTGDIAFRYVKYLENSTASLDPNQAESHVTISDINKEMLDVGKTRASENGILTSAKRVNCSVDWLEADAEKLPLPDNNFTAYTIAFCIRNVTHPQKALEEAYRVLRPGGRFLCLEFSHVENEALRWLYDQYSFQVIPAMGQLVAGQWKPYQYLVESIRQFPAQEEFKEMIEAAGFRCVTYENLNFGVVAIHSGFKL</sequence>
<dbReference type="Pfam" id="PF01209">
    <property type="entry name" value="Ubie_methyltran"/>
    <property type="match status" value="1"/>
</dbReference>
<evidence type="ECO:0000256" key="6">
    <source>
        <dbReference type="HAMAP-Rule" id="MF_03191"/>
    </source>
</evidence>
<dbReference type="GeneID" id="117642860"/>
<dbReference type="NCBIfam" id="TIGR01934">
    <property type="entry name" value="MenG_MenH_UbiE"/>
    <property type="match status" value="1"/>
</dbReference>
<evidence type="ECO:0000256" key="5">
    <source>
        <dbReference type="ARBA" id="ARBA00046387"/>
    </source>
</evidence>
<dbReference type="PANTHER" id="PTHR43591">
    <property type="entry name" value="METHYLTRANSFERASE"/>
    <property type="match status" value="1"/>
</dbReference>
<evidence type="ECO:0000256" key="2">
    <source>
        <dbReference type="ARBA" id="ARBA00022679"/>
    </source>
</evidence>